<feature type="binding site" evidence="6">
    <location>
        <position position="100"/>
    </location>
    <ligand>
        <name>S-adenosyl-L-methionine</name>
        <dbReference type="ChEBI" id="CHEBI:59789"/>
    </ligand>
</feature>
<evidence type="ECO:0000256" key="2">
    <source>
        <dbReference type="ARBA" id="ARBA00012166"/>
    </source>
</evidence>
<feature type="binding site" evidence="6">
    <location>
        <position position="123"/>
    </location>
    <ligand>
        <name>S-adenosyl-L-methionine</name>
        <dbReference type="ChEBI" id="CHEBI:59789"/>
    </ligand>
</feature>
<evidence type="ECO:0000313" key="9">
    <source>
        <dbReference type="RefSeq" id="XP_005184138.1"/>
    </source>
</evidence>
<keyword evidence="8" id="KW-1185">Reference proteome</keyword>
<evidence type="ECO:0000256" key="6">
    <source>
        <dbReference type="PIRSR" id="PIRSR037350-1"/>
    </source>
</evidence>
<comment type="similarity">
    <text evidence="1">Belongs to the methyltransferase superfamily. METTL16/RlmF family.</text>
</comment>
<proteinExistence type="inferred from homology"/>
<organism evidence="7">
    <name type="scientific">Musca domestica</name>
    <name type="common">House fly</name>
    <dbReference type="NCBI Taxonomy" id="7370"/>
    <lineage>
        <taxon>Eukaryota</taxon>
        <taxon>Metazoa</taxon>
        <taxon>Ecdysozoa</taxon>
        <taxon>Arthropoda</taxon>
        <taxon>Hexapoda</taxon>
        <taxon>Insecta</taxon>
        <taxon>Pterygota</taxon>
        <taxon>Neoptera</taxon>
        <taxon>Endopterygota</taxon>
        <taxon>Diptera</taxon>
        <taxon>Brachycera</taxon>
        <taxon>Muscomorpha</taxon>
        <taxon>Muscoidea</taxon>
        <taxon>Muscidae</taxon>
        <taxon>Musca</taxon>
    </lineage>
</organism>
<dbReference type="PIRSF" id="PIRSF037350">
    <property type="entry name" value="Mtase_ZK1128_prd"/>
    <property type="match status" value="1"/>
</dbReference>
<evidence type="ECO:0000256" key="3">
    <source>
        <dbReference type="ARBA" id="ARBA00022603"/>
    </source>
</evidence>
<evidence type="ECO:0000256" key="1">
    <source>
        <dbReference type="ARBA" id="ARBA00005878"/>
    </source>
</evidence>
<dbReference type="AlphaFoldDB" id="A0A1I8MY55"/>
<dbReference type="GO" id="GO:0005634">
    <property type="term" value="C:nucleus"/>
    <property type="evidence" value="ECO:0007669"/>
    <property type="project" value="TreeGrafter"/>
</dbReference>
<evidence type="ECO:0000313" key="8">
    <source>
        <dbReference type="Proteomes" id="UP001652621"/>
    </source>
</evidence>
<dbReference type="eggNOG" id="KOG2912">
    <property type="taxonomic scope" value="Eukaryota"/>
</dbReference>
<reference evidence="9" key="2">
    <citation type="submission" date="2025-04" db="UniProtKB">
        <authorList>
            <consortium name="RefSeq"/>
        </authorList>
    </citation>
    <scope>IDENTIFICATION</scope>
    <source>
        <strain evidence="9">Aabys</strain>
    </source>
</reference>
<reference evidence="7" key="1">
    <citation type="submission" date="2020-05" db="UniProtKB">
        <authorList>
            <consortium name="EnsemblMetazoa"/>
        </authorList>
    </citation>
    <scope>IDENTIFICATION</scope>
    <source>
        <strain evidence="7">Aabys</strain>
    </source>
</reference>
<evidence type="ECO:0000256" key="4">
    <source>
        <dbReference type="ARBA" id="ARBA00022679"/>
    </source>
</evidence>
<keyword evidence="5 6" id="KW-0949">S-adenosyl-L-methionine</keyword>
<dbReference type="GeneID" id="101892334"/>
<dbReference type="PANTHER" id="PTHR13393:SF0">
    <property type="entry name" value="RNA N6-ADENOSINE-METHYLTRANSFERASE METTL16"/>
    <property type="match status" value="1"/>
</dbReference>
<dbReference type="SUPFAM" id="SSF53335">
    <property type="entry name" value="S-adenosyl-L-methionine-dependent methyltransferases"/>
    <property type="match status" value="1"/>
</dbReference>
<dbReference type="RefSeq" id="XP_005184138.1">
    <property type="nucleotide sequence ID" value="XM_005184081.3"/>
</dbReference>
<gene>
    <name evidence="7" type="primary">101892334</name>
    <name evidence="9" type="synonym">LOC101892334</name>
</gene>
<dbReference type="Gene3D" id="3.40.50.150">
    <property type="entry name" value="Vaccinia Virus protein VP39"/>
    <property type="match status" value="1"/>
</dbReference>
<dbReference type="VEuPathDB" id="VectorBase:MDOMA2_016647"/>
<keyword evidence="3" id="KW-0489">Methyltransferase</keyword>
<protein>
    <recommendedName>
        <fullName evidence="2">U6 snRNA m(6)A methyltransferase</fullName>
        <ecNumber evidence="2">2.1.1.346</ecNumber>
    </recommendedName>
</protein>
<feature type="binding site" evidence="6">
    <location>
        <position position="179"/>
    </location>
    <ligand>
        <name>S-adenosyl-L-methionine</name>
        <dbReference type="ChEBI" id="CHEBI:59789"/>
    </ligand>
</feature>
<dbReference type="CDD" id="cd02440">
    <property type="entry name" value="AdoMet_MTases"/>
    <property type="match status" value="1"/>
</dbReference>
<dbReference type="Proteomes" id="UP001652621">
    <property type="component" value="Unplaced"/>
</dbReference>
<dbReference type="InterPro" id="IPR029063">
    <property type="entry name" value="SAM-dependent_MTases_sf"/>
</dbReference>
<feature type="binding site" evidence="6">
    <location>
        <position position="75"/>
    </location>
    <ligand>
        <name>S-adenosyl-L-methionine</name>
        <dbReference type="ChEBI" id="CHEBI:59789"/>
    </ligand>
</feature>
<dbReference type="InterPro" id="IPR017182">
    <property type="entry name" value="METTL16/PsiM"/>
</dbReference>
<dbReference type="KEGG" id="mde:101892334"/>
<dbReference type="OrthoDB" id="514248at2759"/>
<dbReference type="VEuPathDB" id="VectorBase:MDOA009610"/>
<keyword evidence="4" id="KW-0808">Transferase</keyword>
<dbReference type="InterPro" id="IPR010286">
    <property type="entry name" value="METTL16/RlmF"/>
</dbReference>
<dbReference type="Pfam" id="PF05971">
    <property type="entry name" value="Methyltransf_10"/>
    <property type="match status" value="1"/>
</dbReference>
<dbReference type="EC" id="2.1.1.346" evidence="2"/>
<dbReference type="PANTHER" id="PTHR13393">
    <property type="entry name" value="SAM-DEPENDENT METHYLTRANSFERASE"/>
    <property type="match status" value="1"/>
</dbReference>
<dbReference type="GO" id="GO:0120048">
    <property type="term" value="F:U6 snRNA (adenine-(43)-N(6))-methyltransferase activity"/>
    <property type="evidence" value="ECO:0007669"/>
    <property type="project" value="UniProtKB-EC"/>
</dbReference>
<sequence length="295" mass="33433">MHPRNIFKTPPDFTDLAIKYPEFRQVCNLELSGKVCIDYKKEVALKALTRTLLLEFFDLDVEFAPGSLIPTLPLRLNYILWLEDLISCWDSKTVKGIDIGCGSSCIYSLLAAKKNGWSMTALETNKSNLEYAAKNVERNNLCKIITISAQKQNDNIFEELFENAPGISIDGPYNFCLCNPPFYDSQLSTPCNTRNPGKRPPPHNCPTGFKEELSCLGGEVTFVEKIIEESVKYKSKIRIFTSMLGLKSSLSQIIDALLKRNVTNYCTTEFHQGNTTRWGIAWSFFIDIDLKKNKI</sequence>
<evidence type="ECO:0000256" key="5">
    <source>
        <dbReference type="ARBA" id="ARBA00022691"/>
    </source>
</evidence>
<dbReference type="GO" id="GO:0070475">
    <property type="term" value="P:rRNA base methylation"/>
    <property type="evidence" value="ECO:0007669"/>
    <property type="project" value="TreeGrafter"/>
</dbReference>
<dbReference type="EnsemblMetazoa" id="MDOA009610-RA">
    <property type="protein sequence ID" value="MDOA009610-PA"/>
    <property type="gene ID" value="MDOA009610"/>
</dbReference>
<evidence type="ECO:0000313" key="7">
    <source>
        <dbReference type="EnsemblMetazoa" id="MDOA009610-PA"/>
    </source>
</evidence>
<dbReference type="STRING" id="7370.A0A1I8MY55"/>
<name>A0A1I8MY55_MUSDO</name>
<accession>A0A1I8MY55</accession>